<feature type="signal peptide" evidence="2">
    <location>
        <begin position="1"/>
        <end position="22"/>
    </location>
</feature>
<reference evidence="3 4" key="1">
    <citation type="submission" date="2020-08" db="EMBL/GenBank/DDBJ databases">
        <title>Functional genomics of gut bacteria from endangered species of beetles.</title>
        <authorList>
            <person name="Carlos-Shanley C."/>
        </authorList>
    </citation>
    <scope>NUCLEOTIDE SEQUENCE [LARGE SCALE GENOMIC DNA]</scope>
    <source>
        <strain evidence="3 4">S00070</strain>
    </source>
</reference>
<keyword evidence="1" id="KW-0175">Coiled coil</keyword>
<evidence type="ECO:0000313" key="4">
    <source>
        <dbReference type="Proteomes" id="UP000524404"/>
    </source>
</evidence>
<accession>A0A841EHK1</accession>
<keyword evidence="2" id="KW-0732">Signal</keyword>
<dbReference type="EMBL" id="JACHKT010000015">
    <property type="protein sequence ID" value="MBB6003667.1"/>
    <property type="molecule type" value="Genomic_DNA"/>
</dbReference>
<comment type="caution">
    <text evidence="3">The sequence shown here is derived from an EMBL/GenBank/DDBJ whole genome shotgun (WGS) entry which is preliminary data.</text>
</comment>
<feature type="coiled-coil region" evidence="1">
    <location>
        <begin position="116"/>
        <end position="143"/>
    </location>
</feature>
<organism evidence="3 4">
    <name type="scientific">Arcicella rosea</name>
    <dbReference type="NCBI Taxonomy" id="502909"/>
    <lineage>
        <taxon>Bacteria</taxon>
        <taxon>Pseudomonadati</taxon>
        <taxon>Bacteroidota</taxon>
        <taxon>Cytophagia</taxon>
        <taxon>Cytophagales</taxon>
        <taxon>Flectobacillaceae</taxon>
        <taxon>Arcicella</taxon>
    </lineage>
</organism>
<evidence type="ECO:0000313" key="3">
    <source>
        <dbReference type="EMBL" id="MBB6003667.1"/>
    </source>
</evidence>
<keyword evidence="4" id="KW-1185">Reference proteome</keyword>
<sequence length="233" mass="26404">MKTQIKSLLFICSLLIAFIGKAQTELARVSFTIKNPSLKNKLIGFSSYNTQLQKITGGYGYGLNALASHAVNLPTPVYVYQEKNGKKELFCVVTQKDDGKVFFINQSYDITREQYLDFARAEMTQKNQEKDKDENSIENIAKKLGVKLVGVNIKGASWFPSMAHVRYELPWGKDKQTGFSTSLSKAKNKYVFLPVGTKIYQCSDKYWDNNVKFTEKLLLSIEGSKNDYTVSLE</sequence>
<gene>
    <name evidence="3" type="ORF">HNP25_002325</name>
</gene>
<dbReference type="RefSeq" id="WP_184134242.1">
    <property type="nucleotide sequence ID" value="NZ_JACHKT010000015.1"/>
</dbReference>
<dbReference type="AlphaFoldDB" id="A0A841EHK1"/>
<dbReference type="Proteomes" id="UP000524404">
    <property type="component" value="Unassembled WGS sequence"/>
</dbReference>
<feature type="chain" id="PRO_5033023165" evidence="2">
    <location>
        <begin position="23"/>
        <end position="233"/>
    </location>
</feature>
<proteinExistence type="predicted"/>
<evidence type="ECO:0000256" key="2">
    <source>
        <dbReference type="SAM" id="SignalP"/>
    </source>
</evidence>
<protein>
    <submittedName>
        <fullName evidence="3">Fe-S cluster assembly iron-binding protein IscA</fullName>
    </submittedName>
</protein>
<evidence type="ECO:0000256" key="1">
    <source>
        <dbReference type="SAM" id="Coils"/>
    </source>
</evidence>
<name>A0A841EHK1_9BACT</name>